<keyword evidence="7" id="KW-1185">Reference proteome</keyword>
<dbReference type="PROSITE" id="PS50931">
    <property type="entry name" value="HTH_LYSR"/>
    <property type="match status" value="1"/>
</dbReference>
<dbReference type="SUPFAM" id="SSF53850">
    <property type="entry name" value="Periplasmic binding protein-like II"/>
    <property type="match status" value="1"/>
</dbReference>
<comment type="similarity">
    <text evidence="1">Belongs to the LysR transcriptional regulatory family.</text>
</comment>
<organism evidence="6 7">
    <name type="scientific">Bosea robiniae</name>
    <dbReference type="NCBI Taxonomy" id="1036780"/>
    <lineage>
        <taxon>Bacteria</taxon>
        <taxon>Pseudomonadati</taxon>
        <taxon>Pseudomonadota</taxon>
        <taxon>Alphaproteobacteria</taxon>
        <taxon>Hyphomicrobiales</taxon>
        <taxon>Boseaceae</taxon>
        <taxon>Bosea</taxon>
    </lineage>
</organism>
<keyword evidence="4" id="KW-0804">Transcription</keyword>
<comment type="caution">
    <text evidence="6">The sequence shown here is derived from an EMBL/GenBank/DDBJ whole genome shotgun (WGS) entry which is preliminary data.</text>
</comment>
<evidence type="ECO:0000256" key="2">
    <source>
        <dbReference type="ARBA" id="ARBA00023015"/>
    </source>
</evidence>
<feature type="domain" description="HTH lysR-type" evidence="5">
    <location>
        <begin position="4"/>
        <end position="61"/>
    </location>
</feature>
<dbReference type="Pfam" id="PF00126">
    <property type="entry name" value="HTH_1"/>
    <property type="match status" value="1"/>
</dbReference>
<dbReference type="InterPro" id="IPR005119">
    <property type="entry name" value="LysR_subst-bd"/>
</dbReference>
<evidence type="ECO:0000259" key="5">
    <source>
        <dbReference type="PROSITE" id="PS50931"/>
    </source>
</evidence>
<gene>
    <name evidence="6" type="ORF">SAMN05421844_105371</name>
</gene>
<keyword evidence="3 6" id="KW-0238">DNA-binding</keyword>
<dbReference type="PANTHER" id="PTHR30427:SF1">
    <property type="entry name" value="TRANSCRIPTIONAL ACTIVATOR PROTEIN LYSR"/>
    <property type="match status" value="1"/>
</dbReference>
<evidence type="ECO:0000313" key="6">
    <source>
        <dbReference type="EMBL" id="SDG82387.1"/>
    </source>
</evidence>
<dbReference type="PANTHER" id="PTHR30427">
    <property type="entry name" value="TRANSCRIPTIONAL ACTIVATOR PROTEIN LYSR"/>
    <property type="match status" value="1"/>
</dbReference>
<evidence type="ECO:0000256" key="1">
    <source>
        <dbReference type="ARBA" id="ARBA00009437"/>
    </source>
</evidence>
<dbReference type="InterPro" id="IPR036390">
    <property type="entry name" value="WH_DNA-bd_sf"/>
</dbReference>
<evidence type="ECO:0000313" key="7">
    <source>
        <dbReference type="Proteomes" id="UP000199468"/>
    </source>
</evidence>
<dbReference type="InterPro" id="IPR000847">
    <property type="entry name" value="LysR_HTH_N"/>
</dbReference>
<dbReference type="GO" id="GO:0003677">
    <property type="term" value="F:DNA binding"/>
    <property type="evidence" value="ECO:0007669"/>
    <property type="project" value="UniProtKB-KW"/>
</dbReference>
<dbReference type="Gene3D" id="1.10.10.10">
    <property type="entry name" value="Winged helix-like DNA-binding domain superfamily/Winged helix DNA-binding domain"/>
    <property type="match status" value="1"/>
</dbReference>
<dbReference type="Proteomes" id="UP000199468">
    <property type="component" value="Unassembled WGS sequence"/>
</dbReference>
<reference evidence="6 7" key="1">
    <citation type="submission" date="2016-10" db="EMBL/GenBank/DDBJ databases">
        <authorList>
            <person name="Varghese N."/>
            <person name="Submissions S."/>
        </authorList>
    </citation>
    <scope>NUCLEOTIDE SEQUENCE [LARGE SCALE GENOMIC DNA]</scope>
    <source>
        <strain evidence="6 7">DSM 26672</strain>
    </source>
</reference>
<keyword evidence="2" id="KW-0805">Transcription regulation</keyword>
<dbReference type="Pfam" id="PF03466">
    <property type="entry name" value="LysR_substrate"/>
    <property type="match status" value="1"/>
</dbReference>
<accession>A0ABY0P256</accession>
<protein>
    <submittedName>
        <fullName evidence="6">DNA-binding transcriptional regulator, LysR family</fullName>
    </submittedName>
</protein>
<dbReference type="RefSeq" id="WP_091858637.1">
    <property type="nucleotide sequence ID" value="NZ_FNBZ01000005.1"/>
</dbReference>
<dbReference type="InterPro" id="IPR036388">
    <property type="entry name" value="WH-like_DNA-bd_sf"/>
</dbReference>
<evidence type="ECO:0000256" key="3">
    <source>
        <dbReference type="ARBA" id="ARBA00023125"/>
    </source>
</evidence>
<dbReference type="SUPFAM" id="SSF46785">
    <property type="entry name" value="Winged helix' DNA-binding domain"/>
    <property type="match status" value="1"/>
</dbReference>
<name>A0ABY0P256_9HYPH</name>
<dbReference type="Gene3D" id="3.40.190.290">
    <property type="match status" value="1"/>
</dbReference>
<sequence length="307" mass="33292">MKALTPSHATVLRAVDRCGTTVEAARQLHLTQSAVSKIIARSEATLGIPVFDRSDGRLVLRPQARGLMSALGQVEDEWHILREAVGDLRSGRALPLRIASTPSIGQGLIAQAIRRLVTEYPHARIELIMGDAPTELSKGAADLGVMFSPRVTDDIALTPFAQASIIALVREDDPLARRGRVSLPELRDHRLICFDREKSPLGWLIARAHEKAGLDYAPFMTVPYSISAAHLLARQGDVILIDSLLTQAQRFEGLVRLDVTPELPITICLMTVRSRPLARLAARFVEILVEGHGSGLLPGTGAPGSEP</sequence>
<proteinExistence type="inferred from homology"/>
<evidence type="ECO:0000256" key="4">
    <source>
        <dbReference type="ARBA" id="ARBA00023163"/>
    </source>
</evidence>
<dbReference type="EMBL" id="FNBZ01000005">
    <property type="protein sequence ID" value="SDG82387.1"/>
    <property type="molecule type" value="Genomic_DNA"/>
</dbReference>